<dbReference type="Pfam" id="PF05751">
    <property type="entry name" value="FixH"/>
    <property type="match status" value="1"/>
</dbReference>
<protein>
    <submittedName>
        <fullName evidence="2">FixH family protein</fullName>
    </submittedName>
</protein>
<evidence type="ECO:0000313" key="3">
    <source>
        <dbReference type="Proteomes" id="UP001165293"/>
    </source>
</evidence>
<feature type="transmembrane region" description="Helical" evidence="1">
    <location>
        <begin position="14"/>
        <end position="36"/>
    </location>
</feature>
<dbReference type="EMBL" id="JAJGAK010000001">
    <property type="protein sequence ID" value="MCC8362686.1"/>
    <property type="molecule type" value="Genomic_DNA"/>
</dbReference>
<keyword evidence="3" id="KW-1185">Reference proteome</keyword>
<accession>A0ABS8JGF2</accession>
<keyword evidence="1" id="KW-0472">Membrane</keyword>
<name>A0ABS8JGF2_9GAMM</name>
<evidence type="ECO:0000256" key="1">
    <source>
        <dbReference type="SAM" id="Phobius"/>
    </source>
</evidence>
<sequence>MIERPPLAPWRQPLVWLVFSLPALSVVAGLALLWLAEGPIDAVADPVKRTAQVQDTDLAPDLEARRLGLSAQVRRVGRVFDVVPAGEGFDRAVQLELVLRHPVIAAEDMRIALTPSTTGWSGHVESFDEGHDWLVELAPMDRSWRLRGRWEARAAGADVQPALASAQ</sequence>
<reference evidence="2" key="1">
    <citation type="submission" date="2021-10" db="EMBL/GenBank/DDBJ databases">
        <authorList>
            <person name="Lyu M."/>
            <person name="Wang X."/>
            <person name="Meng X."/>
            <person name="Xu K."/>
        </authorList>
    </citation>
    <scope>NUCLEOTIDE SEQUENCE</scope>
    <source>
        <strain evidence="2">A6</strain>
    </source>
</reference>
<gene>
    <name evidence="2" type="ORF">LK996_06310</name>
</gene>
<proteinExistence type="predicted"/>
<dbReference type="InterPro" id="IPR008620">
    <property type="entry name" value="FixH"/>
</dbReference>
<keyword evidence="1" id="KW-1133">Transmembrane helix</keyword>
<comment type="caution">
    <text evidence="2">The sequence shown here is derived from an EMBL/GenBank/DDBJ whole genome shotgun (WGS) entry which is preliminary data.</text>
</comment>
<organism evidence="2 3">
    <name type="scientific">Noviluteimonas lactosilytica</name>
    <dbReference type="NCBI Taxonomy" id="2888523"/>
    <lineage>
        <taxon>Bacteria</taxon>
        <taxon>Pseudomonadati</taxon>
        <taxon>Pseudomonadota</taxon>
        <taxon>Gammaproteobacteria</taxon>
        <taxon>Lysobacterales</taxon>
        <taxon>Lysobacteraceae</taxon>
        <taxon>Noviluteimonas</taxon>
    </lineage>
</organism>
<evidence type="ECO:0000313" key="2">
    <source>
        <dbReference type="EMBL" id="MCC8362686.1"/>
    </source>
</evidence>
<dbReference type="Proteomes" id="UP001165293">
    <property type="component" value="Unassembled WGS sequence"/>
</dbReference>
<keyword evidence="1" id="KW-0812">Transmembrane</keyword>
<dbReference type="RefSeq" id="WP_230526269.1">
    <property type="nucleotide sequence ID" value="NZ_JAJGAK010000001.1"/>
</dbReference>